<evidence type="ECO:0000259" key="3">
    <source>
        <dbReference type="Pfam" id="PF16323"/>
    </source>
</evidence>
<dbReference type="InterPro" id="IPR000421">
    <property type="entry name" value="FA58C"/>
</dbReference>
<dbReference type="RefSeq" id="WP_254950319.1">
    <property type="nucleotide sequence ID" value="NZ_JANDWY010000002.1"/>
</dbReference>
<protein>
    <submittedName>
        <fullName evidence="4">DUF4959 domain-containing protein</fullName>
    </submittedName>
</protein>
<reference evidence="4" key="1">
    <citation type="submission" date="2022-07" db="EMBL/GenBank/DDBJ databases">
        <title>Prevotella copri.</title>
        <authorList>
            <person name="Yang C."/>
        </authorList>
    </citation>
    <scope>NUCLEOTIDE SEQUENCE</scope>
    <source>
        <strain evidence="4">HF2107</strain>
    </source>
</reference>
<dbReference type="PROSITE" id="PS51257">
    <property type="entry name" value="PROKAR_LIPOPROTEIN"/>
    <property type="match status" value="1"/>
</dbReference>
<dbReference type="Pfam" id="PF16323">
    <property type="entry name" value="DUF4959"/>
    <property type="match status" value="1"/>
</dbReference>
<sequence>MMKKNIIKMLAAVALVGTMAACSDDDKTAPAVNIEDQTVTIDSNQPGKVVFHWTTPENADYYYIKVTYDDPAKGHRVLNASAYADSIMIDGLFAKYGELAYTFTAVSRDGGEKVLFTKNAKAGYVPADIKDYEVGPISLTEAQLWTDDQESSEGPIAALIDGNNGTYFHMSWSAPTPWPHYIRVDLGKKVKGVSFWYKGRNNANNDNPKHITIFASNKAGDTPTAAEAWKIGELGSDVLPKGTAPEYTSPGLFSTTDDFQYLWLQIDEAYSGSQWIAMAELSIKEMTRSIYDPENEPMK</sequence>
<feature type="domain" description="DUF4959" evidence="3">
    <location>
        <begin position="22"/>
        <end position="109"/>
    </location>
</feature>
<dbReference type="AlphaFoldDB" id="A0AAW5IKR3"/>
<dbReference type="InterPro" id="IPR032527">
    <property type="entry name" value="DUF4959"/>
</dbReference>
<dbReference type="Gene3D" id="2.60.120.260">
    <property type="entry name" value="Galactose-binding domain-like"/>
    <property type="match status" value="1"/>
</dbReference>
<feature type="chain" id="PRO_5043330449" evidence="1">
    <location>
        <begin position="24"/>
        <end position="299"/>
    </location>
</feature>
<dbReference type="InterPro" id="IPR008979">
    <property type="entry name" value="Galactose-bd-like_sf"/>
</dbReference>
<gene>
    <name evidence="4" type="ORF">NNC64_02195</name>
</gene>
<evidence type="ECO:0000259" key="2">
    <source>
        <dbReference type="Pfam" id="PF00754"/>
    </source>
</evidence>
<accession>A0AAW5IKR3</accession>
<feature type="signal peptide" evidence="1">
    <location>
        <begin position="1"/>
        <end position="23"/>
    </location>
</feature>
<organism evidence="4 5">
    <name type="scientific">Segatella copri</name>
    <dbReference type="NCBI Taxonomy" id="165179"/>
    <lineage>
        <taxon>Bacteria</taxon>
        <taxon>Pseudomonadati</taxon>
        <taxon>Bacteroidota</taxon>
        <taxon>Bacteroidia</taxon>
        <taxon>Bacteroidales</taxon>
        <taxon>Prevotellaceae</taxon>
        <taxon>Segatella</taxon>
    </lineage>
</organism>
<dbReference type="EMBL" id="JANDWZ010000002">
    <property type="protein sequence ID" value="MCP9563386.1"/>
    <property type="molecule type" value="Genomic_DNA"/>
</dbReference>
<evidence type="ECO:0000313" key="4">
    <source>
        <dbReference type="EMBL" id="MCP9563386.1"/>
    </source>
</evidence>
<dbReference type="Pfam" id="PF00754">
    <property type="entry name" value="F5_F8_type_C"/>
    <property type="match status" value="1"/>
</dbReference>
<dbReference type="SUPFAM" id="SSF49785">
    <property type="entry name" value="Galactose-binding domain-like"/>
    <property type="match status" value="1"/>
</dbReference>
<keyword evidence="1" id="KW-0732">Signal</keyword>
<comment type="caution">
    <text evidence="4">The sequence shown here is derived from an EMBL/GenBank/DDBJ whole genome shotgun (WGS) entry which is preliminary data.</text>
</comment>
<evidence type="ECO:0000313" key="5">
    <source>
        <dbReference type="Proteomes" id="UP001205531"/>
    </source>
</evidence>
<dbReference type="Proteomes" id="UP001205531">
    <property type="component" value="Unassembled WGS sequence"/>
</dbReference>
<proteinExistence type="predicted"/>
<feature type="domain" description="F5/8 type C" evidence="2">
    <location>
        <begin position="149"/>
        <end position="221"/>
    </location>
</feature>
<name>A0AAW5IKR3_9BACT</name>
<evidence type="ECO:0000256" key="1">
    <source>
        <dbReference type="SAM" id="SignalP"/>
    </source>
</evidence>